<feature type="non-terminal residue" evidence="2">
    <location>
        <position position="1"/>
    </location>
</feature>
<accession>A0ABQ8GJH7</accession>
<dbReference type="PANTHER" id="PTHR24148">
    <property type="entry name" value="ANKYRIN REPEAT DOMAIN-CONTAINING PROTEIN 39 HOMOLOG-RELATED"/>
    <property type="match status" value="1"/>
</dbReference>
<dbReference type="InterPro" id="IPR010730">
    <property type="entry name" value="HET"/>
</dbReference>
<reference evidence="2 3" key="1">
    <citation type="journal article" date="2021" name="Nat. Commun.">
        <title>Genetic determinants of endophytism in the Arabidopsis root mycobiome.</title>
        <authorList>
            <person name="Mesny F."/>
            <person name="Miyauchi S."/>
            <person name="Thiergart T."/>
            <person name="Pickel B."/>
            <person name="Atanasova L."/>
            <person name="Karlsson M."/>
            <person name="Huettel B."/>
            <person name="Barry K.W."/>
            <person name="Haridas S."/>
            <person name="Chen C."/>
            <person name="Bauer D."/>
            <person name="Andreopoulos W."/>
            <person name="Pangilinan J."/>
            <person name="LaButti K."/>
            <person name="Riley R."/>
            <person name="Lipzen A."/>
            <person name="Clum A."/>
            <person name="Drula E."/>
            <person name="Henrissat B."/>
            <person name="Kohler A."/>
            <person name="Grigoriev I.V."/>
            <person name="Martin F.M."/>
            <person name="Hacquard S."/>
        </authorList>
    </citation>
    <scope>NUCLEOTIDE SEQUENCE [LARGE SCALE GENOMIC DNA]</scope>
    <source>
        <strain evidence="2 3">MPI-SDFR-AT-0080</strain>
    </source>
</reference>
<feature type="domain" description="Heterokaryon incompatibility" evidence="1">
    <location>
        <begin position="31"/>
        <end position="110"/>
    </location>
</feature>
<dbReference type="Pfam" id="PF06985">
    <property type="entry name" value="HET"/>
    <property type="match status" value="1"/>
</dbReference>
<keyword evidence="3" id="KW-1185">Reference proteome</keyword>
<sequence>SNHLIELLPGTGDEEIRCKLNVARTRPSQPYEATLYSWGDPKDRRKVICNGRVLRITRNLRNSLRYLRFPKKFRVLWADAICISQQDLKERGHQVMQMGAIFPRGSTSAYASLKKK</sequence>
<protein>
    <submittedName>
        <fullName evidence="2">Heterokaryon incompatibility protein-domain-containing protein</fullName>
    </submittedName>
</protein>
<proteinExistence type="predicted"/>
<name>A0ABQ8GJH7_9PEZI</name>
<organism evidence="2 3">
    <name type="scientific">Macrophomina phaseolina</name>
    <dbReference type="NCBI Taxonomy" id="35725"/>
    <lineage>
        <taxon>Eukaryota</taxon>
        <taxon>Fungi</taxon>
        <taxon>Dikarya</taxon>
        <taxon>Ascomycota</taxon>
        <taxon>Pezizomycotina</taxon>
        <taxon>Dothideomycetes</taxon>
        <taxon>Dothideomycetes incertae sedis</taxon>
        <taxon>Botryosphaeriales</taxon>
        <taxon>Botryosphaeriaceae</taxon>
        <taxon>Macrophomina</taxon>
    </lineage>
</organism>
<dbReference type="InterPro" id="IPR052895">
    <property type="entry name" value="HetReg/Transcr_Mod"/>
</dbReference>
<comment type="caution">
    <text evidence="2">The sequence shown here is derived from an EMBL/GenBank/DDBJ whole genome shotgun (WGS) entry which is preliminary data.</text>
</comment>
<evidence type="ECO:0000313" key="3">
    <source>
        <dbReference type="Proteomes" id="UP000774617"/>
    </source>
</evidence>
<dbReference type="Proteomes" id="UP000774617">
    <property type="component" value="Unassembled WGS sequence"/>
</dbReference>
<evidence type="ECO:0000313" key="2">
    <source>
        <dbReference type="EMBL" id="KAH7057165.1"/>
    </source>
</evidence>
<evidence type="ECO:0000259" key="1">
    <source>
        <dbReference type="Pfam" id="PF06985"/>
    </source>
</evidence>
<dbReference type="PANTHER" id="PTHR24148:SF64">
    <property type="entry name" value="HETEROKARYON INCOMPATIBILITY DOMAIN-CONTAINING PROTEIN"/>
    <property type="match status" value="1"/>
</dbReference>
<gene>
    <name evidence="2" type="ORF">B0J12DRAFT_568133</name>
</gene>
<dbReference type="EMBL" id="JAGTJR010000007">
    <property type="protein sequence ID" value="KAH7057165.1"/>
    <property type="molecule type" value="Genomic_DNA"/>
</dbReference>